<feature type="compositionally biased region" description="Polar residues" evidence="3">
    <location>
        <begin position="981"/>
        <end position="998"/>
    </location>
</feature>
<name>A0A914DRS5_9BILA</name>
<feature type="compositionally biased region" description="Polar residues" evidence="3">
    <location>
        <begin position="272"/>
        <end position="293"/>
    </location>
</feature>
<evidence type="ECO:0000256" key="3">
    <source>
        <dbReference type="SAM" id="MobiDB-lite"/>
    </source>
</evidence>
<accession>A0A914DRS5</accession>
<feature type="region of interest" description="Disordered" evidence="3">
    <location>
        <begin position="1119"/>
        <end position="1206"/>
    </location>
</feature>
<evidence type="ECO:0000256" key="1">
    <source>
        <dbReference type="ARBA" id="ARBA00023157"/>
    </source>
</evidence>
<comment type="caution">
    <text evidence="2">Lacks conserved residue(s) required for the propagation of feature annotation.</text>
</comment>
<dbReference type="AlphaFoldDB" id="A0A914DRS5"/>
<keyword evidence="1 2" id="KW-1015">Disulfide bond</keyword>
<dbReference type="InterPro" id="IPR002172">
    <property type="entry name" value="LDrepeatLR_classA_rpt"/>
</dbReference>
<feature type="compositionally biased region" description="Polar residues" evidence="3">
    <location>
        <begin position="1155"/>
        <end position="1164"/>
    </location>
</feature>
<evidence type="ECO:0000259" key="4">
    <source>
        <dbReference type="PROSITE" id="PS51082"/>
    </source>
</evidence>
<keyword evidence="5" id="KW-1185">Reference proteome</keyword>
<dbReference type="PROSITE" id="PS51082">
    <property type="entry name" value="WH2"/>
    <property type="match status" value="1"/>
</dbReference>
<reference evidence="6" key="1">
    <citation type="submission" date="2022-11" db="UniProtKB">
        <authorList>
            <consortium name="WormBaseParasite"/>
        </authorList>
    </citation>
    <scope>IDENTIFICATION</scope>
</reference>
<feature type="region of interest" description="Disordered" evidence="3">
    <location>
        <begin position="800"/>
        <end position="1057"/>
    </location>
</feature>
<evidence type="ECO:0000313" key="6">
    <source>
        <dbReference type="WBParaSite" id="ACRNAN_scaffold365.g14875.t1"/>
    </source>
</evidence>
<feature type="compositionally biased region" description="Pro residues" evidence="3">
    <location>
        <begin position="478"/>
        <end position="491"/>
    </location>
</feature>
<dbReference type="InterPro" id="IPR036055">
    <property type="entry name" value="LDL_receptor-like_sf"/>
</dbReference>
<feature type="region of interest" description="Disordered" evidence="3">
    <location>
        <begin position="250"/>
        <end position="302"/>
    </location>
</feature>
<evidence type="ECO:0000313" key="5">
    <source>
        <dbReference type="Proteomes" id="UP000887540"/>
    </source>
</evidence>
<feature type="compositionally biased region" description="Polar residues" evidence="3">
    <location>
        <begin position="899"/>
        <end position="918"/>
    </location>
</feature>
<feature type="compositionally biased region" description="Basic and acidic residues" evidence="3">
    <location>
        <begin position="1134"/>
        <end position="1144"/>
    </location>
</feature>
<feature type="compositionally biased region" description="Low complexity" evidence="3">
    <location>
        <begin position="672"/>
        <end position="684"/>
    </location>
</feature>
<dbReference type="GO" id="GO:0003779">
    <property type="term" value="F:actin binding"/>
    <property type="evidence" value="ECO:0007669"/>
    <property type="project" value="InterPro"/>
</dbReference>
<feature type="compositionally biased region" description="Polar residues" evidence="3">
    <location>
        <begin position="815"/>
        <end position="830"/>
    </location>
</feature>
<organism evidence="5 6">
    <name type="scientific">Acrobeloides nanus</name>
    <dbReference type="NCBI Taxonomy" id="290746"/>
    <lineage>
        <taxon>Eukaryota</taxon>
        <taxon>Metazoa</taxon>
        <taxon>Ecdysozoa</taxon>
        <taxon>Nematoda</taxon>
        <taxon>Chromadorea</taxon>
        <taxon>Rhabditida</taxon>
        <taxon>Tylenchina</taxon>
        <taxon>Cephalobomorpha</taxon>
        <taxon>Cephaloboidea</taxon>
        <taxon>Cephalobidae</taxon>
        <taxon>Acrobeloides</taxon>
    </lineage>
</organism>
<dbReference type="PROSITE" id="PS50068">
    <property type="entry name" value="LDLRA_2"/>
    <property type="match status" value="1"/>
</dbReference>
<feature type="compositionally biased region" description="Polar residues" evidence="3">
    <location>
        <begin position="756"/>
        <end position="768"/>
    </location>
</feature>
<protein>
    <submittedName>
        <fullName evidence="6">WH2 domain-containing protein</fullName>
    </submittedName>
</protein>
<feature type="compositionally biased region" description="Basic and acidic residues" evidence="3">
    <location>
        <begin position="886"/>
        <end position="895"/>
    </location>
</feature>
<feature type="region of interest" description="Disordered" evidence="3">
    <location>
        <begin position="467"/>
        <end position="534"/>
    </location>
</feature>
<dbReference type="SUPFAM" id="SSF57424">
    <property type="entry name" value="LDL receptor-like module"/>
    <property type="match status" value="1"/>
</dbReference>
<dbReference type="CDD" id="cd00112">
    <property type="entry name" value="LDLa"/>
    <property type="match status" value="1"/>
</dbReference>
<feature type="disulfide bond" evidence="2">
    <location>
        <begin position="136"/>
        <end position="151"/>
    </location>
</feature>
<feature type="compositionally biased region" description="Basic and acidic residues" evidence="3">
    <location>
        <begin position="1196"/>
        <end position="1206"/>
    </location>
</feature>
<dbReference type="SMART" id="SM00192">
    <property type="entry name" value="LDLa"/>
    <property type="match status" value="1"/>
</dbReference>
<feature type="domain" description="WH2" evidence="4">
    <location>
        <begin position="1204"/>
        <end position="1224"/>
    </location>
</feature>
<dbReference type="InterPro" id="IPR003124">
    <property type="entry name" value="WH2_dom"/>
</dbReference>
<evidence type="ECO:0000256" key="2">
    <source>
        <dbReference type="PROSITE-ProRule" id="PRU00124"/>
    </source>
</evidence>
<feature type="compositionally biased region" description="Basic and acidic residues" evidence="3">
    <location>
        <begin position="961"/>
        <end position="979"/>
    </location>
</feature>
<feature type="compositionally biased region" description="Polar residues" evidence="3">
    <location>
        <begin position="940"/>
        <end position="949"/>
    </location>
</feature>
<feature type="compositionally biased region" description="Low complexity" evidence="3">
    <location>
        <begin position="1003"/>
        <end position="1029"/>
    </location>
</feature>
<feature type="region of interest" description="Disordered" evidence="3">
    <location>
        <begin position="355"/>
        <end position="405"/>
    </location>
</feature>
<feature type="compositionally biased region" description="Basic and acidic residues" evidence="3">
    <location>
        <begin position="369"/>
        <end position="384"/>
    </location>
</feature>
<dbReference type="Gene3D" id="2.40.128.620">
    <property type="match status" value="1"/>
</dbReference>
<feature type="region of interest" description="Disordered" evidence="3">
    <location>
        <begin position="663"/>
        <end position="768"/>
    </location>
</feature>
<sequence length="1228" mass="136486">MLINASVVLNLLIRVSPYRPSHYQEVLLEVDTNVYSGFIMTVTNRIEIRHETCSILDSLLTLEINGEKFKFGCLHYWVHYFESPVGIRFLPALLASLSDSVTVVLTAVRFACPPFHARFRQCPNHPVFCISRELFCDNIDNCGFHSDEADCTAQLHQVSVVITDESLSFEASQEKSSTPIHKQFRDSNFLKPIARQIPCKRTDLVPEAQIKHRTLSLINIFNMSKKSSTSTKKKRLSFFNIFPWRKRKNKEGEEAVAQSDPSSPPESRRVYTKNTPRSVKNGSHFQNGISSKKFQAPSPPQNVENEYIHQKGFSMDDLQVDGNLQLLDYKEKTIDLETKSCSALPILESTIPDRQVGKSIKPSTSEIVTSDHEDSGVDSSKSENLESTETPATSNQAQKNGASVDEVQLLESVTETIRMYNKEIAPKMTKPDEARPSTSITIIPDAKELVQTESQNTNAFIREDELHEGPSSMSIQDAPPPLPVSPPPPARQYPRRKYKFSSRTSSESESLKQQSVDSFNEVAEPPSIPTPSQTEKQVYVITKSSNQVPHVARLSNFNLKTNSSVPPIRVSSFEEEPIQVSIESITISDSKPIDNKMVNTSWEDANVEVDAKLNAEYKKLTSLFEQWQVMCLNRENLKTTDGIRLQEALITQHRVVHQLCEKAHGEGRTHTSSASASSIRSNASAKKRISIMTPDVFTPRNDPLVNQTPRRNLGTPDPKRFSHISIETKLGTNGHAENGLPKRMFGSPSVVRRTDNGPSSRRIYSNQRPALNKAASVCEDSYSDDDSSSVTLLSSRTFSSVDVSFSPNEEPAPTAYNNNYTKATEKQLGSGSRYRVNHSPPKSPLNIQNGLLTTTSKTYQNGTSSTQSDNMSKNLDKNFTSSTHTRQVEPRRQVEPTRQVESTRQAEPTRQVERTSLSPKPKEEQAKTTQKYSLNGAPPSRSNGVSRTNLAPGIKPTARFDGFKGDVEESRKKYEERKKQNVLNNSTSVPSRNTQALENETRATITAPSTTTTKTTTTAKATTTTIAPSKQQTTTAPSKRSPPPMAPREAPKLQKTNYGRLEQSKNFSSSLPHLAHIVQSKHEENGYKSITVNGSDSNENSVFGATLRKVGMPTEKIGMQLGRVIDTPQSPTTDESKENARRIPEAPPLPPDQPRLTSVSATSNGPPPAPRLDPNVLRSQLQTVRLKPPTLNANSKENDNPKDNRDLLMEAIRKAGGARSLKKTQTSQ</sequence>
<proteinExistence type="predicted"/>
<feature type="compositionally biased region" description="Polar residues" evidence="3">
    <location>
        <begin position="385"/>
        <end position="401"/>
    </location>
</feature>
<dbReference type="Proteomes" id="UP000887540">
    <property type="component" value="Unplaced"/>
</dbReference>
<dbReference type="WBParaSite" id="ACRNAN_scaffold365.g14875.t1">
    <property type="protein sequence ID" value="ACRNAN_scaffold365.g14875.t1"/>
    <property type="gene ID" value="ACRNAN_scaffold365.g14875"/>
</dbReference>
<feature type="compositionally biased region" description="Polar residues" evidence="3">
    <location>
        <begin position="845"/>
        <end position="885"/>
    </location>
</feature>